<dbReference type="Proteomes" id="UP000002274">
    <property type="component" value="Chromosome"/>
</dbReference>
<organism evidence="2 3">
    <name type="scientific">Prochlorococcus marinus (strain MIT 9303)</name>
    <dbReference type="NCBI Taxonomy" id="59922"/>
    <lineage>
        <taxon>Bacteria</taxon>
        <taxon>Bacillati</taxon>
        <taxon>Cyanobacteriota</taxon>
        <taxon>Cyanophyceae</taxon>
        <taxon>Synechococcales</taxon>
        <taxon>Prochlorococcaceae</taxon>
        <taxon>Prochlorococcus</taxon>
    </lineage>
</organism>
<dbReference type="EMBL" id="CP000554">
    <property type="protein sequence ID" value="ABM79292.1"/>
    <property type="molecule type" value="Genomic_DNA"/>
</dbReference>
<feature type="compositionally biased region" description="Polar residues" evidence="1">
    <location>
        <begin position="66"/>
        <end position="79"/>
    </location>
</feature>
<protein>
    <submittedName>
        <fullName evidence="2">Uncharacterized protein</fullName>
    </submittedName>
</protein>
<dbReference type="HOGENOM" id="CLU_2603168_0_0_3"/>
<dbReference type="KEGG" id="pmf:P9303_25611"/>
<evidence type="ECO:0000313" key="3">
    <source>
        <dbReference type="Proteomes" id="UP000002274"/>
    </source>
</evidence>
<name>A2CCT2_PROM3</name>
<sequence>MAYEQSIATYRNPQRALSCTTAVLNKESNAALPMPTSNTATRKKPSPTTSLPHFEAPLQSLPDGINHTTQRSLSTNPTP</sequence>
<dbReference type="AlphaFoldDB" id="A2CCT2"/>
<gene>
    <name evidence="2" type="ordered locus">P9303_25611</name>
</gene>
<dbReference type="STRING" id="59922.P9303_25611"/>
<accession>A2CCT2</accession>
<evidence type="ECO:0000313" key="2">
    <source>
        <dbReference type="EMBL" id="ABM79292.1"/>
    </source>
</evidence>
<evidence type="ECO:0000256" key="1">
    <source>
        <dbReference type="SAM" id="MobiDB-lite"/>
    </source>
</evidence>
<reference evidence="2 3" key="1">
    <citation type="journal article" date="2007" name="PLoS Genet.">
        <title>Patterns and implications of gene gain and loss in the evolution of Prochlorococcus.</title>
        <authorList>
            <person name="Kettler G.C."/>
            <person name="Martiny A.C."/>
            <person name="Huang K."/>
            <person name="Zucker J."/>
            <person name="Coleman M.L."/>
            <person name="Rodrigue S."/>
            <person name="Chen F."/>
            <person name="Lapidus A."/>
            <person name="Ferriera S."/>
            <person name="Johnson J."/>
            <person name="Steglich C."/>
            <person name="Church G.M."/>
            <person name="Richardson P."/>
            <person name="Chisholm S.W."/>
        </authorList>
    </citation>
    <scope>NUCLEOTIDE SEQUENCE [LARGE SCALE GENOMIC DNA]</scope>
    <source>
        <strain evidence="2 3">MIT 9303</strain>
    </source>
</reference>
<feature type="compositionally biased region" description="Polar residues" evidence="1">
    <location>
        <begin position="35"/>
        <end position="51"/>
    </location>
</feature>
<proteinExistence type="predicted"/>
<feature type="region of interest" description="Disordered" evidence="1">
    <location>
        <begin position="28"/>
        <end position="79"/>
    </location>
</feature>